<feature type="compositionally biased region" description="Polar residues" evidence="1">
    <location>
        <begin position="1"/>
        <end position="14"/>
    </location>
</feature>
<name>A0A319EPH5_ASPSB</name>
<feature type="region of interest" description="Disordered" evidence="1">
    <location>
        <begin position="83"/>
        <end position="251"/>
    </location>
</feature>
<evidence type="ECO:0000313" key="2">
    <source>
        <dbReference type="EMBL" id="PYI12267.1"/>
    </source>
</evidence>
<keyword evidence="3" id="KW-1185">Reference proteome</keyword>
<dbReference type="Proteomes" id="UP000248423">
    <property type="component" value="Unassembled WGS sequence"/>
</dbReference>
<sequence length="278" mass="29905">MDSMRSLNTSLPSSTPRPQPPEQLLQSFKAAALSVTNLYKNAVYEQAQAKQAGYQEAIEDLLHFLDRENLGLGDGEGWKVRQWATERSDGIGAPSDDDEVEKQTRGATPAVTRKTQPDPENTQLSSKPTSPAAEEQGATPAQHQPPAPSSPVSSPASSSPAPSSHAPETNAFDRPTVFTFSAGPTFPQLPEQEMDMQTSDSSTPASQDGAPVSVSVLPRNSRQQNRHNNFSRSNPRSSPRESSVGLGSKRKLAVPDFFDLSGLGNRDMFGGGKRGRFT</sequence>
<organism evidence="2 3">
    <name type="scientific">Aspergillus sclerotiicarbonarius (strain CBS 121057 / IBT 28362)</name>
    <dbReference type="NCBI Taxonomy" id="1448318"/>
    <lineage>
        <taxon>Eukaryota</taxon>
        <taxon>Fungi</taxon>
        <taxon>Dikarya</taxon>
        <taxon>Ascomycota</taxon>
        <taxon>Pezizomycotina</taxon>
        <taxon>Eurotiomycetes</taxon>
        <taxon>Eurotiomycetidae</taxon>
        <taxon>Eurotiales</taxon>
        <taxon>Aspergillaceae</taxon>
        <taxon>Aspergillus</taxon>
        <taxon>Aspergillus subgen. Circumdati</taxon>
    </lineage>
</organism>
<dbReference type="PANTHER" id="PTHR38645:SF1">
    <property type="entry name" value="YALI0F12243P"/>
    <property type="match status" value="1"/>
</dbReference>
<reference evidence="2 3" key="1">
    <citation type="submission" date="2018-02" db="EMBL/GenBank/DDBJ databases">
        <title>The genomes of Aspergillus section Nigri reveals drivers in fungal speciation.</title>
        <authorList>
            <consortium name="DOE Joint Genome Institute"/>
            <person name="Vesth T.C."/>
            <person name="Nybo J."/>
            <person name="Theobald S."/>
            <person name="Brandl J."/>
            <person name="Frisvad J.C."/>
            <person name="Nielsen K.F."/>
            <person name="Lyhne E.K."/>
            <person name="Kogle M.E."/>
            <person name="Kuo A."/>
            <person name="Riley R."/>
            <person name="Clum A."/>
            <person name="Nolan M."/>
            <person name="Lipzen A."/>
            <person name="Salamov A."/>
            <person name="Henrissat B."/>
            <person name="Wiebenga A."/>
            <person name="De vries R.P."/>
            <person name="Grigoriev I.V."/>
            <person name="Mortensen U.H."/>
            <person name="Andersen M.R."/>
            <person name="Baker S.E."/>
        </authorList>
    </citation>
    <scope>NUCLEOTIDE SEQUENCE [LARGE SCALE GENOMIC DNA]</scope>
    <source>
        <strain evidence="2 3">CBS 121057</strain>
    </source>
</reference>
<feature type="region of interest" description="Disordered" evidence="1">
    <location>
        <begin position="1"/>
        <end position="22"/>
    </location>
</feature>
<gene>
    <name evidence="2" type="ORF">BO78DRAFT_392134</name>
</gene>
<dbReference type="Pfam" id="PF15251">
    <property type="entry name" value="TAPR1-like"/>
    <property type="match status" value="1"/>
</dbReference>
<dbReference type="EMBL" id="KZ826315">
    <property type="protein sequence ID" value="PYI12267.1"/>
    <property type="molecule type" value="Genomic_DNA"/>
</dbReference>
<evidence type="ECO:0000313" key="3">
    <source>
        <dbReference type="Proteomes" id="UP000248423"/>
    </source>
</evidence>
<feature type="compositionally biased region" description="Low complexity" evidence="1">
    <location>
        <begin position="150"/>
        <end position="167"/>
    </location>
</feature>
<dbReference type="VEuPathDB" id="FungiDB:BO78DRAFT_392134"/>
<feature type="compositionally biased region" description="Low complexity" evidence="1">
    <location>
        <begin position="226"/>
        <end position="243"/>
    </location>
</feature>
<dbReference type="AlphaFoldDB" id="A0A319EPH5"/>
<dbReference type="InterPro" id="IPR029196">
    <property type="entry name" value="HAPSTR1-like"/>
</dbReference>
<dbReference type="OrthoDB" id="21418at2759"/>
<feature type="compositionally biased region" description="Polar residues" evidence="1">
    <location>
        <begin position="195"/>
        <end position="206"/>
    </location>
</feature>
<accession>A0A319EPH5</accession>
<protein>
    <submittedName>
        <fullName evidence="2">Uncharacterized protein</fullName>
    </submittedName>
</protein>
<evidence type="ECO:0000256" key="1">
    <source>
        <dbReference type="SAM" id="MobiDB-lite"/>
    </source>
</evidence>
<feature type="compositionally biased region" description="Polar residues" evidence="1">
    <location>
        <begin position="118"/>
        <end position="129"/>
    </location>
</feature>
<dbReference type="PANTHER" id="PTHR38645">
    <property type="entry name" value="CHROMOSOME 9, WHOLE GENOME SHOTGUN SEQUENCE"/>
    <property type="match status" value="1"/>
</dbReference>
<proteinExistence type="predicted"/>